<dbReference type="STRING" id="1077348.A0A2G8S4T5"/>
<reference evidence="1 2" key="1">
    <citation type="journal article" date="2015" name="Sci. Rep.">
        <title>Chromosome-level genome map provides insights into diverse defense mechanisms in the medicinal fungus Ganoderma sinense.</title>
        <authorList>
            <person name="Zhu Y."/>
            <person name="Xu J."/>
            <person name="Sun C."/>
            <person name="Zhou S."/>
            <person name="Xu H."/>
            <person name="Nelson D.R."/>
            <person name="Qian J."/>
            <person name="Song J."/>
            <person name="Luo H."/>
            <person name="Xiang L."/>
            <person name="Li Y."/>
            <person name="Xu Z."/>
            <person name="Ji A."/>
            <person name="Wang L."/>
            <person name="Lu S."/>
            <person name="Hayward A."/>
            <person name="Sun W."/>
            <person name="Li X."/>
            <person name="Schwartz D.C."/>
            <person name="Wang Y."/>
            <person name="Chen S."/>
        </authorList>
    </citation>
    <scope>NUCLEOTIDE SEQUENCE [LARGE SCALE GENOMIC DNA]</scope>
    <source>
        <strain evidence="1 2">ZZ0214-1</strain>
    </source>
</reference>
<dbReference type="Pfam" id="PF02992">
    <property type="entry name" value="Transposase_21"/>
    <property type="match status" value="1"/>
</dbReference>
<dbReference type="PANTHER" id="PTHR46579">
    <property type="entry name" value="F5/8 TYPE C DOMAIN-CONTAINING PROTEIN-RELATED"/>
    <property type="match status" value="1"/>
</dbReference>
<proteinExistence type="predicted"/>
<protein>
    <recommendedName>
        <fullName evidence="3">Transposase family Tnp2 protein</fullName>
    </recommendedName>
</protein>
<evidence type="ECO:0000313" key="2">
    <source>
        <dbReference type="Proteomes" id="UP000230002"/>
    </source>
</evidence>
<evidence type="ECO:0000313" key="1">
    <source>
        <dbReference type="EMBL" id="PIL28578.1"/>
    </source>
</evidence>
<dbReference type="AlphaFoldDB" id="A0A2G8S4T5"/>
<accession>A0A2G8S4T5</accession>
<organism evidence="1 2">
    <name type="scientific">Ganoderma sinense ZZ0214-1</name>
    <dbReference type="NCBI Taxonomy" id="1077348"/>
    <lineage>
        <taxon>Eukaryota</taxon>
        <taxon>Fungi</taxon>
        <taxon>Dikarya</taxon>
        <taxon>Basidiomycota</taxon>
        <taxon>Agaricomycotina</taxon>
        <taxon>Agaricomycetes</taxon>
        <taxon>Polyporales</taxon>
        <taxon>Polyporaceae</taxon>
        <taxon>Ganoderma</taxon>
    </lineage>
</organism>
<dbReference type="PANTHER" id="PTHR46579:SF1">
    <property type="entry name" value="F5_8 TYPE C DOMAIN-CONTAINING PROTEIN"/>
    <property type="match status" value="1"/>
</dbReference>
<dbReference type="OrthoDB" id="2404451at2759"/>
<gene>
    <name evidence="1" type="ORF">GSI_08619</name>
</gene>
<evidence type="ECO:0008006" key="3">
    <source>
        <dbReference type="Google" id="ProtNLM"/>
    </source>
</evidence>
<dbReference type="EMBL" id="AYKW01000023">
    <property type="protein sequence ID" value="PIL28578.1"/>
    <property type="molecule type" value="Genomic_DNA"/>
</dbReference>
<dbReference type="InterPro" id="IPR004242">
    <property type="entry name" value="Transposase_21"/>
</dbReference>
<sequence length="811" mass="92130">MKFLRPFALKVETHMPGETFAMLPLAFPDSNISTWKDIQARAARLSGFEPQLYDCCINSCCAFTGPHASETTCPYCSEPRHNPSGKARKVFVYLPIIPHLKAFLSNKSMASEMLYRSKEQAKHTPGVIRDITDSENYRTLLTTHVSVDGKQLPHKFFEDPRDIALGLSTDGFAPFKRRTKTAWPLILFNYNLRPDIHTHLENILGIGIIPGPKKPVDFDSFLWPFVQEMLRLAVGVHTYDSLTDFFFALHAYLVLVFGDIPAISMVMRMKGHNGLCPCRMCGILGIRIPDSRNPVHYVPLDRSCHPDVLADPDAVRTYLPSSLPLRTHAEFMKQANAVQLALSDGDSECLAKQYGIKGVSVLSALSSLSFPSSFPYDFMHLIWENVIKNLMLLWTGKYKDLDEGSEQYQFPSAIWDAIGSATADSGDSLPYIFGPRPPNVATDKILWTADTRSFWAQYIAPVVLRGRFLCDKYYDHFVDFVRLINICLGFEITTTQVEELRTGFIQWVQKYEDLYYQHDPQRLSACPLTIYALLHIPDSILATGPVWASWAFPMERYCGALQPAIRSRRFPYSSLNRYVLDRARLTHIKLVYGLQDALLLRISPKPQGQIYPNYETCRLLPSHARFTPDCVLVDKVISCLSTRFDALPAPVRAALPKTFEQWAKFRILPEGDTIRAAEMETQAEDSRDATFVRYELKVDQNARYRNRPTDFVPKTFWGQLHQILIVKIDPIPSATPPELDSQTLLLAVIRTCTIDEDHNTLDIHYYKNHGRMEVVDLNTIQCCVGRVKDRGRFAIVDRSGPLAHAVFVEDS</sequence>
<name>A0A2G8S4T5_9APHY</name>
<dbReference type="Proteomes" id="UP000230002">
    <property type="component" value="Unassembled WGS sequence"/>
</dbReference>
<keyword evidence="2" id="KW-1185">Reference proteome</keyword>
<comment type="caution">
    <text evidence="1">The sequence shown here is derived from an EMBL/GenBank/DDBJ whole genome shotgun (WGS) entry which is preliminary data.</text>
</comment>